<accession>A0ABZ2T752</accession>
<evidence type="ECO:0000313" key="1">
    <source>
        <dbReference type="EMBL" id="WYJ86659.1"/>
    </source>
</evidence>
<reference evidence="2" key="1">
    <citation type="submission" date="2017-05" db="EMBL/GenBank/DDBJ databases">
        <title>The Genome Sequence of EEnterococcus faecalis 9F2_4866.</title>
        <authorList>
            <consortium name="The Broad Institute Genomics Platform"/>
            <consortium name="The Broad Institute Genomic Center for Infectious Diseases"/>
            <person name="Earl A."/>
            <person name="Manson A."/>
            <person name="Schwartman J."/>
            <person name="Gilmore M."/>
            <person name="Abouelleil A."/>
            <person name="Cao P."/>
            <person name="Chapman S."/>
            <person name="Cusick C."/>
            <person name="Shea T."/>
            <person name="Young S."/>
            <person name="Neafsey D."/>
            <person name="Nusbaum C."/>
            <person name="Birren B."/>
        </authorList>
    </citation>
    <scope>NUCLEOTIDE SEQUENCE [LARGE SCALE GENOMIC DNA]</scope>
    <source>
        <strain evidence="2">12C11_DIV0727</strain>
    </source>
</reference>
<reference evidence="1 2" key="2">
    <citation type="submission" date="2024-03" db="EMBL/GenBank/DDBJ databases">
        <title>The Genome Sequence of Enterococcus sp. DIV0727d.</title>
        <authorList>
            <consortium name="The Broad Institute Genomics Platform"/>
            <consortium name="The Broad Institute Microbial Omics Core"/>
            <consortium name="The Broad Institute Genomic Center for Infectious Diseases"/>
            <person name="Earl A."/>
            <person name="Manson A."/>
            <person name="Gilmore M."/>
            <person name="Schwartman J."/>
            <person name="Shea T."/>
            <person name="Abouelleil A."/>
            <person name="Cao P."/>
            <person name="Chapman S."/>
            <person name="Cusick C."/>
            <person name="Young S."/>
            <person name="Neafsey D."/>
            <person name="Nusbaum C."/>
            <person name="Birren B."/>
        </authorList>
    </citation>
    <scope>NUCLEOTIDE SEQUENCE [LARGE SCALE GENOMIC DNA]</scope>
    <source>
        <strain evidence="1 2">12C11_DIV0727</strain>
    </source>
</reference>
<evidence type="ECO:0000313" key="2">
    <source>
        <dbReference type="Proteomes" id="UP000195080"/>
    </source>
</evidence>
<sequence length="270" mass="30657">MKKKGYLGLVMLVSMLLVGFKGQRVFAEQYKTLNPFHIPGIENGLGEEDLNLFNLYNVVPSSHFGNSIIENATQYDMEQPLRGLYVDRLDIHTPSRDLSYIYNIKDLKELNISSAMGSSEGIDYTNITDLNFLKNQKQLESLNVCNLIVDKVILDLSALNELPKLKNINIFQDRGYAQGITLKKNIKSINIPSPVILSKQFEDVKIKINIYNGNGNEGYEIDDYEQGTLLSFDNLDPTIDKLEMSFNATSSDLNLSYMIGYMYIPINWVD</sequence>
<gene>
    <name evidence="1" type="ORF">A5866_001743</name>
</gene>
<keyword evidence="2" id="KW-1185">Reference proteome</keyword>
<dbReference type="EMBL" id="CP147248">
    <property type="protein sequence ID" value="WYJ86659.1"/>
    <property type="molecule type" value="Genomic_DNA"/>
</dbReference>
<protein>
    <recommendedName>
        <fullName evidence="3">WxL domain-containing protein</fullName>
    </recommendedName>
</protein>
<dbReference type="RefSeq" id="WP_339099652.1">
    <property type="nucleotide sequence ID" value="NZ_CP147248.1"/>
</dbReference>
<name>A0ABZ2T752_9ENTE</name>
<organism evidence="1 2">
    <name type="scientific">Candidatus Enterococcus lemimoniae</name>
    <dbReference type="NCBI Taxonomy" id="1834167"/>
    <lineage>
        <taxon>Bacteria</taxon>
        <taxon>Bacillati</taxon>
        <taxon>Bacillota</taxon>
        <taxon>Bacilli</taxon>
        <taxon>Lactobacillales</taxon>
        <taxon>Enterococcaceae</taxon>
        <taxon>Enterococcus</taxon>
    </lineage>
</organism>
<evidence type="ECO:0008006" key="3">
    <source>
        <dbReference type="Google" id="ProtNLM"/>
    </source>
</evidence>
<proteinExistence type="predicted"/>
<dbReference type="Proteomes" id="UP000195080">
    <property type="component" value="Chromosome"/>
</dbReference>